<evidence type="ECO:0000313" key="3">
    <source>
        <dbReference type="Proteomes" id="UP000298327"/>
    </source>
</evidence>
<reference evidence="2 3" key="1">
    <citation type="submission" date="2019-02" db="EMBL/GenBank/DDBJ databases">
        <title>Genome sequencing of the rare red list fungi Dentipellis fragilis.</title>
        <authorList>
            <person name="Buettner E."/>
            <person name="Kellner H."/>
        </authorList>
    </citation>
    <scope>NUCLEOTIDE SEQUENCE [LARGE SCALE GENOMIC DNA]</scope>
    <source>
        <strain evidence="2 3">DSM 105465</strain>
    </source>
</reference>
<dbReference type="EMBL" id="SEOQ01001854">
    <property type="protein sequence ID" value="TFY50386.1"/>
    <property type="molecule type" value="Genomic_DNA"/>
</dbReference>
<dbReference type="OrthoDB" id="3268827at2759"/>
<accession>A0A4Y9XK90</accession>
<proteinExistence type="predicted"/>
<protein>
    <submittedName>
        <fullName evidence="2">Uncharacterized protein</fullName>
    </submittedName>
</protein>
<gene>
    <name evidence="2" type="ORF">EVG20_g11549</name>
</gene>
<evidence type="ECO:0000313" key="2">
    <source>
        <dbReference type="EMBL" id="TFY50386.1"/>
    </source>
</evidence>
<name>A0A4Y9XK90_9AGAM</name>
<feature type="compositionally biased region" description="Low complexity" evidence="1">
    <location>
        <begin position="147"/>
        <end position="175"/>
    </location>
</feature>
<evidence type="ECO:0000256" key="1">
    <source>
        <dbReference type="SAM" id="MobiDB-lite"/>
    </source>
</evidence>
<sequence>MPPCWCKFRGCNGKDIRRSTKKYHTDKDRRQVSESVVDEAHRNWTASPAPTPQNYSAEADISQANTSVELTTHERISTIRSPHAPEDIDHRDDAENRGRIYMEEVALRDAAVGHGIDDIGELAEEEEEEEEGEGRAPTGDGPSHNRVSTTSSSGVNPGVSVSGPLGLSHPLSSDPRYPDENTPDPFQLNISSQPSMAPITPLNTHTPMFLLYLLVSWLHTTSQLAFPACRAVLIVVGQILASAGLAFHQQHTPYKSLSSVMTNLGVEPVFQVLPVCATCLEVYPSNYASSSSCIHCSAPLFKNIKCLDRRKPSAKDIPRPLLQFPTRSIEAQLHDILAIPGMEDVLDAWRTKARDPGVLQDNFDGKVCHELQGPDGRIFFENPPALGCDELRIGLTLGVDW</sequence>
<feature type="compositionally biased region" description="Acidic residues" evidence="1">
    <location>
        <begin position="123"/>
        <end position="132"/>
    </location>
</feature>
<feature type="region of interest" description="Disordered" evidence="1">
    <location>
        <begin position="17"/>
        <end position="36"/>
    </location>
</feature>
<feature type="region of interest" description="Disordered" evidence="1">
    <location>
        <begin position="123"/>
        <end position="192"/>
    </location>
</feature>
<dbReference type="Proteomes" id="UP000298327">
    <property type="component" value="Unassembled WGS sequence"/>
</dbReference>
<comment type="caution">
    <text evidence="2">The sequence shown here is derived from an EMBL/GenBank/DDBJ whole genome shotgun (WGS) entry which is preliminary data.</text>
</comment>
<keyword evidence="3" id="KW-1185">Reference proteome</keyword>
<dbReference type="AlphaFoldDB" id="A0A4Y9XK90"/>
<organism evidence="2 3">
    <name type="scientific">Dentipellis fragilis</name>
    <dbReference type="NCBI Taxonomy" id="205917"/>
    <lineage>
        <taxon>Eukaryota</taxon>
        <taxon>Fungi</taxon>
        <taxon>Dikarya</taxon>
        <taxon>Basidiomycota</taxon>
        <taxon>Agaricomycotina</taxon>
        <taxon>Agaricomycetes</taxon>
        <taxon>Russulales</taxon>
        <taxon>Hericiaceae</taxon>
        <taxon>Dentipellis</taxon>
    </lineage>
</organism>
<dbReference type="STRING" id="205917.A0A4Y9XK90"/>